<feature type="compositionally biased region" description="Basic residues" evidence="11">
    <location>
        <begin position="673"/>
        <end position="686"/>
    </location>
</feature>
<feature type="compositionally biased region" description="Basic and acidic residues" evidence="11">
    <location>
        <begin position="436"/>
        <end position="457"/>
    </location>
</feature>
<feature type="compositionally biased region" description="Low complexity" evidence="11">
    <location>
        <begin position="636"/>
        <end position="646"/>
    </location>
</feature>
<feature type="transmembrane region" description="Helical" evidence="12">
    <location>
        <begin position="203"/>
        <end position="224"/>
    </location>
</feature>
<feature type="compositionally biased region" description="Basic and acidic residues" evidence="11">
    <location>
        <begin position="649"/>
        <end position="672"/>
    </location>
</feature>
<feature type="compositionally biased region" description="Low complexity" evidence="11">
    <location>
        <begin position="766"/>
        <end position="780"/>
    </location>
</feature>
<evidence type="ECO:0000313" key="15">
    <source>
        <dbReference type="Proteomes" id="UP000664521"/>
    </source>
</evidence>
<feature type="transmembrane region" description="Helical" evidence="12">
    <location>
        <begin position="62"/>
        <end position="88"/>
    </location>
</feature>
<feature type="region of interest" description="Disordered" evidence="11">
    <location>
        <begin position="431"/>
        <end position="808"/>
    </location>
</feature>
<feature type="compositionally biased region" description="Basic and acidic residues" evidence="11">
    <location>
        <begin position="695"/>
        <end position="721"/>
    </location>
</feature>
<comment type="subcellular location">
    <subcellularLocation>
        <location evidence="2">Membrane</location>
        <topology evidence="2">Multi-pass membrane protein</topology>
    </subcellularLocation>
</comment>
<feature type="transmembrane region" description="Helical" evidence="12">
    <location>
        <begin position="176"/>
        <end position="197"/>
    </location>
</feature>
<feature type="transmembrane region" description="Helical" evidence="12">
    <location>
        <begin position="136"/>
        <end position="155"/>
    </location>
</feature>
<evidence type="ECO:0000313" key="14">
    <source>
        <dbReference type="EMBL" id="CAF9903108.1"/>
    </source>
</evidence>
<dbReference type="PANTHER" id="PTHR15422">
    <property type="entry name" value="OS05G0565100 PROTEIN"/>
    <property type="match status" value="1"/>
</dbReference>
<feature type="domain" description="Cytochrome b561" evidence="13">
    <location>
        <begin position="31"/>
        <end position="227"/>
    </location>
</feature>
<keyword evidence="6" id="KW-0479">Metal-binding</keyword>
<name>A0A8H3EDG6_9LECA</name>
<keyword evidence="8 12" id="KW-1133">Transmembrane helix</keyword>
<dbReference type="InterPro" id="IPR045150">
    <property type="entry name" value="CYB561D1/2"/>
</dbReference>
<proteinExistence type="predicted"/>
<keyword evidence="7" id="KW-0249">Electron transport</keyword>
<feature type="transmembrane region" description="Helical" evidence="12">
    <location>
        <begin position="100"/>
        <end position="124"/>
    </location>
</feature>
<dbReference type="OrthoDB" id="19261at2759"/>
<feature type="compositionally biased region" description="Polar residues" evidence="11">
    <location>
        <begin position="727"/>
        <end position="739"/>
    </location>
</feature>
<evidence type="ECO:0000256" key="9">
    <source>
        <dbReference type="ARBA" id="ARBA00023004"/>
    </source>
</evidence>
<keyword evidence="15" id="KW-1185">Reference proteome</keyword>
<evidence type="ECO:0000256" key="3">
    <source>
        <dbReference type="ARBA" id="ARBA00022448"/>
    </source>
</evidence>
<evidence type="ECO:0000256" key="11">
    <source>
        <dbReference type="SAM" id="MobiDB-lite"/>
    </source>
</evidence>
<comment type="cofactor">
    <cofactor evidence="1">
        <name>heme b</name>
        <dbReference type="ChEBI" id="CHEBI:60344"/>
    </cofactor>
</comment>
<dbReference type="Proteomes" id="UP000664521">
    <property type="component" value="Unassembled WGS sequence"/>
</dbReference>
<keyword evidence="5 12" id="KW-0812">Transmembrane</keyword>
<gene>
    <name evidence="14" type="ORF">HETSPECPRED_000119</name>
</gene>
<dbReference type="Gene3D" id="1.20.120.1770">
    <property type="match status" value="1"/>
</dbReference>
<evidence type="ECO:0000256" key="5">
    <source>
        <dbReference type="ARBA" id="ARBA00022692"/>
    </source>
</evidence>
<feature type="compositionally biased region" description="Polar residues" evidence="11">
    <location>
        <begin position="541"/>
        <end position="552"/>
    </location>
</feature>
<dbReference type="GO" id="GO:0020037">
    <property type="term" value="F:heme binding"/>
    <property type="evidence" value="ECO:0007669"/>
    <property type="project" value="TreeGrafter"/>
</dbReference>
<evidence type="ECO:0000256" key="10">
    <source>
        <dbReference type="ARBA" id="ARBA00023136"/>
    </source>
</evidence>
<feature type="compositionally biased region" description="Low complexity" evidence="11">
    <location>
        <begin position="392"/>
        <end position="404"/>
    </location>
</feature>
<feature type="transmembrane region" description="Helical" evidence="12">
    <location>
        <begin position="256"/>
        <end position="273"/>
    </location>
</feature>
<sequence>MSPSPQLPPAGSSTYSSNTLYVGDGTWDTERNTFLLPNLVGLNFATMRYNGMGNRFREMPGYYSIILAHGVIAAIVFLLIVPTAIFTLRFHTRNTRRAIRIHICFQILTVLLTTVVFVLGWFAVGPKRSLSNPHHGIGLAIFVLVLAQTIGGWWVNRRDKKRKTLYTPLTAMVHHWSGRMIALLGLAQIPLGLTLYGSPVVLFVLYTLVVFALLLTYFILTYVAERRTGSDYDSRYSYGTGSVVEDRRRRSRTGDILKGGAAGVGLAALASRLRNRSKSRDRYDGPEVVGSRRHSGSFVEDEKYYEEDDRRGGWRDRLLKIGAVGGAVAATRSLFNRRRDRDRDSDVEDYGPPLGGDVSINDRSSVNRVDHSRPVPSGQQLSNPPLHHRRSSSSMTYSSLMSASQEGRQGHGVRDAVAGLGALGLARNILKKRRERKEQKRRDKAMEDERRDRERNQRLTGDGTPRRQRHHGRHGSVTGTSLTGESDPYPGTGPILGNPVPSVPAGVFSGPTGTISAQNLNRNQQPPLPPQHNVTQPLPPQSNTTLGANNPVMTGAVPSEPSLQQVTMPPIPPDPQGILHQSYPSSESSASHQPRPRRGGRDATEMVNTGAAAGLAAAEASRQQDRSRRHSGSGGDSVASPPVSVKVKMHSDGRHVTLRRLPEEEAAAEREARRKSRDRSGRRRKGSASSASDTGGERWRRTEALERQQAEQMRLESERLAAARQGQPLTMQPQQSNLQVPFPPPPPIPETSPRPPGTGGSGGSPGTYDGTGTENSADYANNRRRRRAERAQAKLAKEGRLGSSVDFT</sequence>
<dbReference type="GO" id="GO:0140575">
    <property type="term" value="F:transmembrane monodehydroascorbate reductase activity"/>
    <property type="evidence" value="ECO:0007669"/>
    <property type="project" value="InterPro"/>
</dbReference>
<organism evidence="14 15">
    <name type="scientific">Heterodermia speciosa</name>
    <dbReference type="NCBI Taxonomy" id="116794"/>
    <lineage>
        <taxon>Eukaryota</taxon>
        <taxon>Fungi</taxon>
        <taxon>Dikarya</taxon>
        <taxon>Ascomycota</taxon>
        <taxon>Pezizomycotina</taxon>
        <taxon>Lecanoromycetes</taxon>
        <taxon>OSLEUM clade</taxon>
        <taxon>Lecanoromycetidae</taxon>
        <taxon>Caliciales</taxon>
        <taxon>Physciaceae</taxon>
        <taxon>Heterodermia</taxon>
    </lineage>
</organism>
<dbReference type="EMBL" id="CAJPDS010000001">
    <property type="protein sequence ID" value="CAF9903108.1"/>
    <property type="molecule type" value="Genomic_DNA"/>
</dbReference>
<evidence type="ECO:0000256" key="12">
    <source>
        <dbReference type="SAM" id="Phobius"/>
    </source>
</evidence>
<protein>
    <recommendedName>
        <fullName evidence="13">Cytochrome b561 domain-containing protein</fullName>
    </recommendedName>
</protein>
<evidence type="ECO:0000259" key="13">
    <source>
        <dbReference type="PROSITE" id="PS50939"/>
    </source>
</evidence>
<keyword evidence="10 12" id="KW-0472">Membrane</keyword>
<feature type="compositionally biased region" description="Basic and acidic residues" evidence="11">
    <location>
        <begin position="789"/>
        <end position="800"/>
    </location>
</feature>
<dbReference type="Pfam" id="PF03188">
    <property type="entry name" value="Cytochrom_B561"/>
    <property type="match status" value="1"/>
</dbReference>
<dbReference type="CDD" id="cd08760">
    <property type="entry name" value="Cyt_b561_FRRS1_like"/>
    <property type="match status" value="1"/>
</dbReference>
<dbReference type="PANTHER" id="PTHR15422:SF24">
    <property type="entry name" value="DOMON RELATED DOMAIN-CONTAINING PROTEIN"/>
    <property type="match status" value="1"/>
</dbReference>
<keyword evidence="4" id="KW-0349">Heme</keyword>
<feature type="compositionally biased region" description="Pro residues" evidence="11">
    <location>
        <begin position="741"/>
        <end position="756"/>
    </location>
</feature>
<feature type="region of interest" description="Disordered" evidence="11">
    <location>
        <begin position="338"/>
        <end position="412"/>
    </location>
</feature>
<evidence type="ECO:0000256" key="2">
    <source>
        <dbReference type="ARBA" id="ARBA00004141"/>
    </source>
</evidence>
<reference evidence="14" key="1">
    <citation type="submission" date="2021-03" db="EMBL/GenBank/DDBJ databases">
        <authorList>
            <person name="Tagirdzhanova G."/>
        </authorList>
    </citation>
    <scope>NUCLEOTIDE SEQUENCE</scope>
</reference>
<dbReference type="PROSITE" id="PS50939">
    <property type="entry name" value="CYTOCHROME_B561"/>
    <property type="match status" value="1"/>
</dbReference>
<dbReference type="GO" id="GO:0016020">
    <property type="term" value="C:membrane"/>
    <property type="evidence" value="ECO:0007669"/>
    <property type="project" value="UniProtKB-SubCell"/>
</dbReference>
<accession>A0A8H3EDG6</accession>
<dbReference type="GO" id="GO:0046872">
    <property type="term" value="F:metal ion binding"/>
    <property type="evidence" value="ECO:0007669"/>
    <property type="project" value="UniProtKB-KW"/>
</dbReference>
<dbReference type="InterPro" id="IPR006593">
    <property type="entry name" value="Cyt_b561/ferric_Rdtase_TM"/>
</dbReference>
<dbReference type="AlphaFoldDB" id="A0A8H3EDG6"/>
<feature type="compositionally biased region" description="Polar residues" evidence="11">
    <location>
        <begin position="582"/>
        <end position="592"/>
    </location>
</feature>
<evidence type="ECO:0000256" key="7">
    <source>
        <dbReference type="ARBA" id="ARBA00022982"/>
    </source>
</evidence>
<comment type="caution">
    <text evidence="14">The sequence shown here is derived from an EMBL/GenBank/DDBJ whole genome shotgun (WGS) entry which is preliminary data.</text>
</comment>
<evidence type="ECO:0000256" key="4">
    <source>
        <dbReference type="ARBA" id="ARBA00022617"/>
    </source>
</evidence>
<dbReference type="SMART" id="SM00665">
    <property type="entry name" value="B561"/>
    <property type="match status" value="1"/>
</dbReference>
<keyword evidence="3" id="KW-0813">Transport</keyword>
<keyword evidence="9" id="KW-0408">Iron</keyword>
<evidence type="ECO:0000256" key="6">
    <source>
        <dbReference type="ARBA" id="ARBA00022723"/>
    </source>
</evidence>
<evidence type="ECO:0000256" key="1">
    <source>
        <dbReference type="ARBA" id="ARBA00001970"/>
    </source>
</evidence>
<evidence type="ECO:0000256" key="8">
    <source>
        <dbReference type="ARBA" id="ARBA00022989"/>
    </source>
</evidence>
<feature type="compositionally biased region" description="Low complexity" evidence="11">
    <location>
        <begin position="610"/>
        <end position="621"/>
    </location>
</feature>